<gene>
    <name evidence="1" type="ORF">GCM10007940_04620</name>
</gene>
<keyword evidence="2" id="KW-1185">Reference proteome</keyword>
<accession>A0AA37SM20</accession>
<dbReference type="Proteomes" id="UP001156666">
    <property type="component" value="Unassembled WGS sequence"/>
</dbReference>
<dbReference type="RefSeq" id="WP_235294574.1">
    <property type="nucleotide sequence ID" value="NZ_BSOH01000001.1"/>
</dbReference>
<evidence type="ECO:0000313" key="2">
    <source>
        <dbReference type="Proteomes" id="UP001156666"/>
    </source>
</evidence>
<reference evidence="1" key="2">
    <citation type="submission" date="2023-01" db="EMBL/GenBank/DDBJ databases">
        <title>Draft genome sequence of Portibacter lacus strain NBRC 108769.</title>
        <authorList>
            <person name="Sun Q."/>
            <person name="Mori K."/>
        </authorList>
    </citation>
    <scope>NUCLEOTIDE SEQUENCE</scope>
    <source>
        <strain evidence="1">NBRC 108769</strain>
    </source>
</reference>
<sequence>MKGNKPSKKKISFPISEDFDFYLKNYNRYLELPLQYLDMERSIGGFPLMDRNGNETFWKTLIYDEAERMELHNHLCEIYALLKTDGDMKVIEHLKVDRIDFCTFGNTNPYRVRIINRLNDNYDHFYIKRIDASRIYGLELEDLLSPNRISFLYDRHTLIEEHIAGIPGDDFVKRNIDVSAFDQIRIAKEFIKFNERCFVRLLGDMRSYNYIVDITPDIDGNQYRIRAIDFDQQSYEGRKNFYLPQFFKENNEIIKLGLDHLSNETVTQYQFEERSLITRRAKTSSIRLNKLLKCMIADKLSFDPKIDQLKSELAYHHKSHIFDTCNSMGELVLANLKLVLLKEFKQSIIKF</sequence>
<dbReference type="AlphaFoldDB" id="A0AA37SM20"/>
<reference evidence="1" key="1">
    <citation type="journal article" date="2014" name="Int. J. Syst. Evol. Microbiol.">
        <title>Complete genome sequence of Corynebacterium casei LMG S-19264T (=DSM 44701T), isolated from a smear-ripened cheese.</title>
        <authorList>
            <consortium name="US DOE Joint Genome Institute (JGI-PGF)"/>
            <person name="Walter F."/>
            <person name="Albersmeier A."/>
            <person name="Kalinowski J."/>
            <person name="Ruckert C."/>
        </authorList>
    </citation>
    <scope>NUCLEOTIDE SEQUENCE</scope>
    <source>
        <strain evidence="1">NBRC 108769</strain>
    </source>
</reference>
<protein>
    <submittedName>
        <fullName evidence="1">Uncharacterized protein</fullName>
    </submittedName>
</protein>
<proteinExistence type="predicted"/>
<name>A0AA37SM20_9BACT</name>
<dbReference type="EMBL" id="BSOH01000001">
    <property type="protein sequence ID" value="GLR15847.1"/>
    <property type="molecule type" value="Genomic_DNA"/>
</dbReference>
<evidence type="ECO:0000313" key="1">
    <source>
        <dbReference type="EMBL" id="GLR15847.1"/>
    </source>
</evidence>
<organism evidence="1 2">
    <name type="scientific">Portibacter lacus</name>
    <dbReference type="NCBI Taxonomy" id="1099794"/>
    <lineage>
        <taxon>Bacteria</taxon>
        <taxon>Pseudomonadati</taxon>
        <taxon>Bacteroidota</taxon>
        <taxon>Saprospiria</taxon>
        <taxon>Saprospirales</taxon>
        <taxon>Haliscomenobacteraceae</taxon>
        <taxon>Portibacter</taxon>
    </lineage>
</organism>
<comment type="caution">
    <text evidence="1">The sequence shown here is derived from an EMBL/GenBank/DDBJ whole genome shotgun (WGS) entry which is preliminary data.</text>
</comment>